<protein>
    <recommendedName>
        <fullName evidence="5">HTH lysR-type domain-containing protein</fullName>
    </recommendedName>
</protein>
<dbReference type="SUPFAM" id="SSF46785">
    <property type="entry name" value="Winged helix' DNA-binding domain"/>
    <property type="match status" value="1"/>
</dbReference>
<dbReference type="Gene3D" id="1.10.10.10">
    <property type="entry name" value="Winged helix-like DNA-binding domain superfamily/Winged helix DNA-binding domain"/>
    <property type="match status" value="1"/>
</dbReference>
<keyword evidence="2" id="KW-0805">Transcription regulation</keyword>
<proteinExistence type="inferred from homology"/>
<evidence type="ECO:0000256" key="1">
    <source>
        <dbReference type="ARBA" id="ARBA00009437"/>
    </source>
</evidence>
<dbReference type="InterPro" id="IPR000847">
    <property type="entry name" value="LysR_HTH_N"/>
</dbReference>
<keyword evidence="3" id="KW-0238">DNA-binding</keyword>
<evidence type="ECO:0000313" key="7">
    <source>
        <dbReference type="Proteomes" id="UP000239434"/>
    </source>
</evidence>
<dbReference type="GO" id="GO:0003677">
    <property type="term" value="F:DNA binding"/>
    <property type="evidence" value="ECO:0007669"/>
    <property type="project" value="UniProtKB-KW"/>
</dbReference>
<dbReference type="Pfam" id="PF03466">
    <property type="entry name" value="LysR_substrate"/>
    <property type="match status" value="1"/>
</dbReference>
<dbReference type="SUPFAM" id="SSF53850">
    <property type="entry name" value="Periplasmic binding protein-like II"/>
    <property type="match status" value="1"/>
</dbReference>
<comment type="caution">
    <text evidence="6">The sequence shown here is derived from an EMBL/GenBank/DDBJ whole genome shotgun (WGS) entry which is preliminary data.</text>
</comment>
<reference evidence="6 7" key="1">
    <citation type="submission" date="2018-02" db="EMBL/GenBank/DDBJ databases">
        <title>The draft genome of Phyllobacterium sp. 1N-3.</title>
        <authorList>
            <person name="Liu L."/>
            <person name="Li L."/>
            <person name="Zhang X."/>
            <person name="Wang T."/>
            <person name="Liang L."/>
        </authorList>
    </citation>
    <scope>NUCLEOTIDE SEQUENCE [LARGE SCALE GENOMIC DNA]</scope>
    <source>
        <strain evidence="6 7">1N-3</strain>
    </source>
</reference>
<dbReference type="Proteomes" id="UP000239434">
    <property type="component" value="Unassembled WGS sequence"/>
</dbReference>
<dbReference type="InterPro" id="IPR036390">
    <property type="entry name" value="WH_DNA-bd_sf"/>
</dbReference>
<gene>
    <name evidence="6" type="ORF">C5748_05105</name>
</gene>
<dbReference type="GO" id="GO:0003700">
    <property type="term" value="F:DNA-binding transcription factor activity"/>
    <property type="evidence" value="ECO:0007669"/>
    <property type="project" value="InterPro"/>
</dbReference>
<accession>A0A2S9IW68</accession>
<dbReference type="InterPro" id="IPR036388">
    <property type="entry name" value="WH-like_DNA-bd_sf"/>
</dbReference>
<sequence>MPRSTKSIRKADRMFDRLPDLKRVLVIVECGNLHAAAERLNITQPALTRSVKLLEEHLGAKLFLRHPRGVKLTQFGEHIVNHTKHILRECQVAETELGTLLQGEAGTLKMAAAPVWVSYLLPPAIVAAQKRYPAMQIHLLSMDYADAIPRLRNGDLDVFCGGFASEEMLPSFLTRKRFFQAQMHVISRQDHPILQESPGDLEKLLDYPWLSYQNDWGYLDLAMEHIEARTGRRKSASVFCETIIAALIMIQEGDYLSYLPDNFMRIVPGFNLRTVAVDMPGDTFHSGIIFRRSLEKNHAFQTVAATVDDMIKKKMDPGTQGFSL</sequence>
<dbReference type="EMBL" id="PVBR01000003">
    <property type="protein sequence ID" value="PRD44772.1"/>
    <property type="molecule type" value="Genomic_DNA"/>
</dbReference>
<dbReference type="FunFam" id="1.10.10.10:FF:000001">
    <property type="entry name" value="LysR family transcriptional regulator"/>
    <property type="match status" value="1"/>
</dbReference>
<feature type="domain" description="HTH lysR-type" evidence="5">
    <location>
        <begin position="16"/>
        <end position="73"/>
    </location>
</feature>
<dbReference type="PROSITE" id="PS50931">
    <property type="entry name" value="HTH_LYSR"/>
    <property type="match status" value="1"/>
</dbReference>
<dbReference type="Gene3D" id="3.40.190.10">
    <property type="entry name" value="Periplasmic binding protein-like II"/>
    <property type="match status" value="2"/>
</dbReference>
<dbReference type="Pfam" id="PF00126">
    <property type="entry name" value="HTH_1"/>
    <property type="match status" value="1"/>
</dbReference>
<evidence type="ECO:0000259" key="5">
    <source>
        <dbReference type="PROSITE" id="PS50931"/>
    </source>
</evidence>
<dbReference type="CDD" id="cd05466">
    <property type="entry name" value="PBP2_LTTR_substrate"/>
    <property type="match status" value="1"/>
</dbReference>
<keyword evidence="4" id="KW-0804">Transcription</keyword>
<evidence type="ECO:0000256" key="2">
    <source>
        <dbReference type="ARBA" id="ARBA00023015"/>
    </source>
</evidence>
<dbReference type="PANTHER" id="PTHR30419">
    <property type="entry name" value="HTH-TYPE TRANSCRIPTIONAL REGULATOR YBHD"/>
    <property type="match status" value="1"/>
</dbReference>
<dbReference type="AlphaFoldDB" id="A0A2S9IW68"/>
<comment type="similarity">
    <text evidence="1">Belongs to the LysR transcriptional regulatory family.</text>
</comment>
<evidence type="ECO:0000256" key="4">
    <source>
        <dbReference type="ARBA" id="ARBA00023163"/>
    </source>
</evidence>
<keyword evidence="7" id="KW-1185">Reference proteome</keyword>
<evidence type="ECO:0000256" key="3">
    <source>
        <dbReference type="ARBA" id="ARBA00023125"/>
    </source>
</evidence>
<evidence type="ECO:0000313" key="6">
    <source>
        <dbReference type="EMBL" id="PRD44772.1"/>
    </source>
</evidence>
<dbReference type="InterPro" id="IPR050950">
    <property type="entry name" value="HTH-type_LysR_regulators"/>
</dbReference>
<dbReference type="PRINTS" id="PR00039">
    <property type="entry name" value="HTHLYSR"/>
</dbReference>
<dbReference type="InterPro" id="IPR005119">
    <property type="entry name" value="LysR_subst-bd"/>
</dbReference>
<organism evidence="6 7">
    <name type="scientific">Phyllobacterium phragmitis</name>
    <dbReference type="NCBI Taxonomy" id="2670329"/>
    <lineage>
        <taxon>Bacteria</taxon>
        <taxon>Pseudomonadati</taxon>
        <taxon>Pseudomonadota</taxon>
        <taxon>Alphaproteobacteria</taxon>
        <taxon>Hyphomicrobiales</taxon>
        <taxon>Phyllobacteriaceae</taxon>
        <taxon>Phyllobacterium</taxon>
    </lineage>
</organism>
<dbReference type="PANTHER" id="PTHR30419:SF8">
    <property type="entry name" value="NITROGEN ASSIMILATION TRANSCRIPTIONAL ACTIVATOR-RELATED"/>
    <property type="match status" value="1"/>
</dbReference>
<name>A0A2S9IW68_9HYPH</name>
<dbReference type="GO" id="GO:0005829">
    <property type="term" value="C:cytosol"/>
    <property type="evidence" value="ECO:0007669"/>
    <property type="project" value="TreeGrafter"/>
</dbReference>